<keyword evidence="3" id="KW-1185">Reference proteome</keyword>
<evidence type="ECO:0000313" key="3">
    <source>
        <dbReference type="Proteomes" id="UP000000814"/>
    </source>
</evidence>
<dbReference type="SMR" id="Q97KV3"/>
<proteinExistence type="predicted"/>
<dbReference type="RefSeq" id="WP_010964131.1">
    <property type="nucleotide sequence ID" value="NC_003030.1"/>
</dbReference>
<dbReference type="GeneID" id="44997324"/>
<protein>
    <recommendedName>
        <fullName evidence="1">Phospholipase C/D domain-containing protein</fullName>
    </recommendedName>
</protein>
<dbReference type="EMBL" id="AE001437">
    <property type="protein sequence ID" value="AAK78789.1"/>
    <property type="molecule type" value="Genomic_DNA"/>
</dbReference>
<accession>Q97KV3</accession>
<name>Q97KV3_CLOAB</name>
<sequence length="182" mass="21385">MITNTHLLISYIVYKNLYNNFNFKLDMAAFALGNIKPDFINKEIKCSHTLNESLDSLIEYSNKLVKYNNSIRKFSLALGIVCHYICDYFCIYHRDGNEKKGILEHLIYEVKLDSNFTMMFLKGKLNYFGCRDYGGSIKKIIFNIEKEYKLEEKDFKRDIKYALFAAIESSKFIVYSSKLYGN</sequence>
<dbReference type="HOGENOM" id="CLU_104114_0_0_9"/>
<dbReference type="AlphaFoldDB" id="Q97KV3"/>
<dbReference type="OrthoDB" id="2878022at2"/>
<dbReference type="PATRIC" id="fig|272562.8.peg.1019"/>
<dbReference type="KEGG" id="cac:CA_C0813"/>
<dbReference type="GO" id="GO:0016788">
    <property type="term" value="F:hydrolase activity, acting on ester bonds"/>
    <property type="evidence" value="ECO:0007669"/>
    <property type="project" value="InterPro"/>
</dbReference>
<dbReference type="InterPro" id="IPR029002">
    <property type="entry name" value="PLPC/GPLD1"/>
</dbReference>
<dbReference type="SUPFAM" id="SSF48537">
    <property type="entry name" value="Phospholipase C/P1 nuclease"/>
    <property type="match status" value="1"/>
</dbReference>
<dbReference type="eggNOG" id="ENOG5033K39">
    <property type="taxonomic scope" value="Bacteria"/>
</dbReference>
<dbReference type="Pfam" id="PF00882">
    <property type="entry name" value="Zn_dep_PLPC"/>
    <property type="match status" value="1"/>
</dbReference>
<dbReference type="STRING" id="272562.CA_C0813"/>
<organism evidence="2 3">
    <name type="scientific">Clostridium acetobutylicum (strain ATCC 824 / DSM 792 / JCM 1419 / IAM 19013 / LMG 5710 / NBRC 13948 / NRRL B-527 / VKM B-1787 / 2291 / W)</name>
    <dbReference type="NCBI Taxonomy" id="272562"/>
    <lineage>
        <taxon>Bacteria</taxon>
        <taxon>Bacillati</taxon>
        <taxon>Bacillota</taxon>
        <taxon>Clostridia</taxon>
        <taxon>Eubacteriales</taxon>
        <taxon>Clostridiaceae</taxon>
        <taxon>Clostridium</taxon>
    </lineage>
</organism>
<gene>
    <name evidence="2" type="ordered locus">CA_C0813</name>
</gene>
<dbReference type="DNASU" id="1116996"/>
<evidence type="ECO:0000259" key="1">
    <source>
        <dbReference type="Pfam" id="PF00882"/>
    </source>
</evidence>
<reference evidence="2 3" key="1">
    <citation type="journal article" date="2001" name="J. Bacteriol.">
        <title>Genome sequence and comparative analysis of the solvent-producing bacterium Clostridium acetobutylicum.</title>
        <authorList>
            <person name="Nolling J."/>
            <person name="Breton G."/>
            <person name="Omelchenko M.V."/>
            <person name="Makarova K.S."/>
            <person name="Zeng Q."/>
            <person name="Gibson R."/>
            <person name="Lee H.M."/>
            <person name="Dubois J."/>
            <person name="Qiu D."/>
            <person name="Hitti J."/>
            <person name="Wolf Y.I."/>
            <person name="Tatusov R.L."/>
            <person name="Sabathe F."/>
            <person name="Doucette-Stamm L."/>
            <person name="Soucaille P."/>
            <person name="Daly M.J."/>
            <person name="Bennett G.N."/>
            <person name="Koonin E.V."/>
            <person name="Smith D.R."/>
        </authorList>
    </citation>
    <scope>NUCLEOTIDE SEQUENCE [LARGE SCALE GENOMIC DNA]</scope>
    <source>
        <strain evidence="3">ATCC 824 / DSM 792 / JCM 1419 / LMG 5710 / VKM B-1787</strain>
    </source>
</reference>
<dbReference type="InterPro" id="IPR008947">
    <property type="entry name" value="PLipase_C/P1_nuclease_dom_sf"/>
</dbReference>
<evidence type="ECO:0000313" key="2">
    <source>
        <dbReference type="EMBL" id="AAK78789.1"/>
    </source>
</evidence>
<dbReference type="PIR" id="B97000">
    <property type="entry name" value="B97000"/>
</dbReference>
<feature type="domain" description="Phospholipase C/D" evidence="1">
    <location>
        <begin position="5"/>
        <end position="139"/>
    </location>
</feature>
<dbReference type="Proteomes" id="UP000000814">
    <property type="component" value="Chromosome"/>
</dbReference>